<accession>A0AA41W347</accession>
<organism evidence="2 3">
    <name type="scientific">Papaver nudicaule</name>
    <name type="common">Iceland poppy</name>
    <dbReference type="NCBI Taxonomy" id="74823"/>
    <lineage>
        <taxon>Eukaryota</taxon>
        <taxon>Viridiplantae</taxon>
        <taxon>Streptophyta</taxon>
        <taxon>Embryophyta</taxon>
        <taxon>Tracheophyta</taxon>
        <taxon>Spermatophyta</taxon>
        <taxon>Magnoliopsida</taxon>
        <taxon>Ranunculales</taxon>
        <taxon>Papaveraceae</taxon>
        <taxon>Papaveroideae</taxon>
        <taxon>Papaver</taxon>
    </lineage>
</organism>
<sequence>MAVGAGWQGAVAYVNIASYYLIGLPIGIYMGFKLDWGLEGLWGGIQIGIGLQTIILLIMAWRTDWDNEIELSKERISDAVGSDEEDKSFH</sequence>
<protein>
    <submittedName>
        <fullName evidence="2">Uncharacterized protein</fullName>
    </submittedName>
</protein>
<reference evidence="2" key="1">
    <citation type="submission" date="2022-03" db="EMBL/GenBank/DDBJ databases">
        <title>A functionally conserved STORR gene fusion in Papaver species that diverged 16.8 million years ago.</title>
        <authorList>
            <person name="Catania T."/>
        </authorList>
    </citation>
    <scope>NUCLEOTIDE SEQUENCE</scope>
    <source>
        <strain evidence="2">S-191538</strain>
    </source>
</reference>
<keyword evidence="1" id="KW-1133">Transmembrane helix</keyword>
<dbReference type="Proteomes" id="UP001177140">
    <property type="component" value="Unassembled WGS sequence"/>
</dbReference>
<feature type="transmembrane region" description="Helical" evidence="1">
    <location>
        <begin position="44"/>
        <end position="61"/>
    </location>
</feature>
<dbReference type="PANTHER" id="PTHR11206">
    <property type="entry name" value="MULTIDRUG RESISTANCE PROTEIN"/>
    <property type="match status" value="1"/>
</dbReference>
<keyword evidence="3" id="KW-1185">Reference proteome</keyword>
<proteinExistence type="predicted"/>
<name>A0AA41W347_PAPNU</name>
<keyword evidence="1" id="KW-0472">Membrane</keyword>
<evidence type="ECO:0000313" key="2">
    <source>
        <dbReference type="EMBL" id="MCL7052211.1"/>
    </source>
</evidence>
<evidence type="ECO:0000313" key="3">
    <source>
        <dbReference type="Proteomes" id="UP001177140"/>
    </source>
</evidence>
<dbReference type="AlphaFoldDB" id="A0AA41W347"/>
<dbReference type="EMBL" id="JAJJMA010347291">
    <property type="protein sequence ID" value="MCL7052211.1"/>
    <property type="molecule type" value="Genomic_DNA"/>
</dbReference>
<comment type="caution">
    <text evidence="2">The sequence shown here is derived from an EMBL/GenBank/DDBJ whole genome shotgun (WGS) entry which is preliminary data.</text>
</comment>
<keyword evidence="1" id="KW-0812">Transmembrane</keyword>
<feature type="transmembrane region" description="Helical" evidence="1">
    <location>
        <begin position="12"/>
        <end position="32"/>
    </location>
</feature>
<gene>
    <name evidence="2" type="ORF">MKW94_019583</name>
</gene>
<evidence type="ECO:0000256" key="1">
    <source>
        <dbReference type="SAM" id="Phobius"/>
    </source>
</evidence>